<proteinExistence type="predicted"/>
<evidence type="ECO:0000256" key="1">
    <source>
        <dbReference type="SAM" id="Phobius"/>
    </source>
</evidence>
<organism evidence="2 3">
    <name type="scientific">Halobacillus seohaensis</name>
    <dbReference type="NCBI Taxonomy" id="447421"/>
    <lineage>
        <taxon>Bacteria</taxon>
        <taxon>Bacillati</taxon>
        <taxon>Bacillota</taxon>
        <taxon>Bacilli</taxon>
        <taxon>Bacillales</taxon>
        <taxon>Bacillaceae</taxon>
        <taxon>Halobacillus</taxon>
    </lineage>
</organism>
<dbReference type="Proteomes" id="UP001596410">
    <property type="component" value="Unassembled WGS sequence"/>
</dbReference>
<keyword evidence="1" id="KW-0812">Transmembrane</keyword>
<sequence length="291" mass="33664">MSFTYSVNISTLTKSYTPLVPPEQRTEAERKRMSQIITEDFNLHYKHRLADRGLRRVDFDLEIKGNKLVIHKMVFEKDNGDQEIYRDVHKVPLEGNKDSSKLFSKVGATLMAIIPLEARKTLAATTNEFQNDFLGDYKFLTIGSLFYTSFSVIFNFGMLWSVIGLTLLFLLDYAACKLPKPPEIKEQQLEGNTYNSFFQRSHMFLYILLGFVIFSVIQVIVSSLIQIYDPGSLEQFRTRFPWAAEYFGDGTLGIHTVALGYGIIYYIKRIKKQFIPDDKMIKQSKPQKTRE</sequence>
<keyword evidence="1" id="KW-1133">Transmembrane helix</keyword>
<feature type="transmembrane region" description="Helical" evidence="1">
    <location>
        <begin position="145"/>
        <end position="171"/>
    </location>
</feature>
<gene>
    <name evidence="2" type="ORF">ACFQIC_02845</name>
</gene>
<accession>A0ABW2EEP7</accession>
<protein>
    <submittedName>
        <fullName evidence="2">Uncharacterized protein</fullName>
    </submittedName>
</protein>
<feature type="transmembrane region" description="Helical" evidence="1">
    <location>
        <begin position="247"/>
        <end position="267"/>
    </location>
</feature>
<comment type="caution">
    <text evidence="2">The sequence shown here is derived from an EMBL/GenBank/DDBJ whole genome shotgun (WGS) entry which is preliminary data.</text>
</comment>
<reference evidence="3" key="1">
    <citation type="journal article" date="2019" name="Int. J. Syst. Evol. Microbiol.">
        <title>The Global Catalogue of Microorganisms (GCM) 10K type strain sequencing project: providing services to taxonomists for standard genome sequencing and annotation.</title>
        <authorList>
            <consortium name="The Broad Institute Genomics Platform"/>
            <consortium name="The Broad Institute Genome Sequencing Center for Infectious Disease"/>
            <person name="Wu L."/>
            <person name="Ma J."/>
        </authorList>
    </citation>
    <scope>NUCLEOTIDE SEQUENCE [LARGE SCALE GENOMIC DNA]</scope>
    <source>
        <strain evidence="3">CGMCC 4.1621</strain>
    </source>
</reference>
<dbReference type="EMBL" id="JBHSZV010000005">
    <property type="protein sequence ID" value="MFC7060809.1"/>
    <property type="molecule type" value="Genomic_DNA"/>
</dbReference>
<feature type="transmembrane region" description="Helical" evidence="1">
    <location>
        <begin position="204"/>
        <end position="227"/>
    </location>
</feature>
<keyword evidence="1" id="KW-0472">Membrane</keyword>
<evidence type="ECO:0000313" key="3">
    <source>
        <dbReference type="Proteomes" id="UP001596410"/>
    </source>
</evidence>
<name>A0ABW2EEP7_9BACI</name>
<evidence type="ECO:0000313" key="2">
    <source>
        <dbReference type="EMBL" id="MFC7060809.1"/>
    </source>
</evidence>
<keyword evidence="3" id="KW-1185">Reference proteome</keyword>
<dbReference type="RefSeq" id="WP_204707672.1">
    <property type="nucleotide sequence ID" value="NZ_JBHSZV010000005.1"/>
</dbReference>